<organism evidence="3 4">
    <name type="scientific">Levilactobacillus lanxiensis</name>
    <dbReference type="NCBI Taxonomy" id="2799568"/>
    <lineage>
        <taxon>Bacteria</taxon>
        <taxon>Bacillati</taxon>
        <taxon>Bacillota</taxon>
        <taxon>Bacilli</taxon>
        <taxon>Lactobacillales</taxon>
        <taxon>Lactobacillaceae</taxon>
        <taxon>Levilactobacillus</taxon>
    </lineage>
</organism>
<sequence>MDIKKIILTTALLSIATAGETTALAAKPQSSVAKITHVKVTKHKVTGHTTAKSHVVLLKLKNNQKTSATANKHGNFTLSVKKGNLTKLKFKIKVSKTGLKSRTYTHKVKSTAQVAALSRPHESTESPTPSGKPTTAQPSTPSSTPSAPSKPTTYTKQQIDQQRKIFEDALLAYLQIGNEAPQLTKAQQEQTDKVNKLLQTQMDKLKALSNAMTATTTDADEKRRTIAEARAELDAVNKLCDEAISSEEYQSAIRNEAIYRKKTEAAYNRADAESNKLSLMQPGYSFDFGNL</sequence>
<dbReference type="Proteomes" id="UP001597189">
    <property type="component" value="Unassembled WGS sequence"/>
</dbReference>
<reference evidence="4" key="1">
    <citation type="journal article" date="2019" name="Int. J. Syst. Evol. Microbiol.">
        <title>The Global Catalogue of Microorganisms (GCM) 10K type strain sequencing project: providing services to taxonomists for standard genome sequencing and annotation.</title>
        <authorList>
            <consortium name="The Broad Institute Genomics Platform"/>
            <consortium name="The Broad Institute Genome Sequencing Center for Infectious Disease"/>
            <person name="Wu L."/>
            <person name="Ma J."/>
        </authorList>
    </citation>
    <scope>NUCLEOTIDE SEQUENCE [LARGE SCALE GENOMIC DNA]</scope>
    <source>
        <strain evidence="4">CCM 8979</strain>
    </source>
</reference>
<feature type="region of interest" description="Disordered" evidence="2">
    <location>
        <begin position="110"/>
        <end position="159"/>
    </location>
</feature>
<evidence type="ECO:0000256" key="1">
    <source>
        <dbReference type="SAM" id="Coils"/>
    </source>
</evidence>
<proteinExistence type="predicted"/>
<comment type="caution">
    <text evidence="3">The sequence shown here is derived from an EMBL/GenBank/DDBJ whole genome shotgun (WGS) entry which is preliminary data.</text>
</comment>
<feature type="compositionally biased region" description="Low complexity" evidence="2">
    <location>
        <begin position="132"/>
        <end position="153"/>
    </location>
</feature>
<keyword evidence="1" id="KW-0175">Coiled coil</keyword>
<name>A0ABW4D4M6_9LACO</name>
<evidence type="ECO:0000313" key="3">
    <source>
        <dbReference type="EMBL" id="MFD1454888.1"/>
    </source>
</evidence>
<accession>A0ABW4D4M6</accession>
<gene>
    <name evidence="3" type="ORF">ACFQ44_04200</name>
</gene>
<feature type="coiled-coil region" evidence="1">
    <location>
        <begin position="219"/>
        <end position="246"/>
    </location>
</feature>
<evidence type="ECO:0000313" key="4">
    <source>
        <dbReference type="Proteomes" id="UP001597189"/>
    </source>
</evidence>
<keyword evidence="4" id="KW-1185">Reference proteome</keyword>
<evidence type="ECO:0000256" key="2">
    <source>
        <dbReference type="SAM" id="MobiDB-lite"/>
    </source>
</evidence>
<protein>
    <recommendedName>
        <fullName evidence="5">Bacterial Ig domain-containing protein</fullName>
    </recommendedName>
</protein>
<dbReference type="EMBL" id="JBHTOD010000003">
    <property type="protein sequence ID" value="MFD1454888.1"/>
    <property type="molecule type" value="Genomic_DNA"/>
</dbReference>
<evidence type="ECO:0008006" key="5">
    <source>
        <dbReference type="Google" id="ProtNLM"/>
    </source>
</evidence>
<dbReference type="RefSeq" id="WP_203644286.1">
    <property type="nucleotide sequence ID" value="NZ_BOLN01000003.1"/>
</dbReference>